<evidence type="ECO:0000259" key="1">
    <source>
        <dbReference type="Pfam" id="PF03205"/>
    </source>
</evidence>
<dbReference type="Gene3D" id="3.40.50.300">
    <property type="entry name" value="P-loop containing nucleotide triphosphate hydrolases"/>
    <property type="match status" value="1"/>
</dbReference>
<dbReference type="SUPFAM" id="SSF52540">
    <property type="entry name" value="P-loop containing nucleoside triphosphate hydrolases"/>
    <property type="match status" value="1"/>
</dbReference>
<feature type="domain" description="Molybdopterin-guanine dinucleotide biosynthesis protein B (MobB)" evidence="1">
    <location>
        <begin position="8"/>
        <end position="142"/>
    </location>
</feature>
<dbReference type="Pfam" id="PF03205">
    <property type="entry name" value="MobB"/>
    <property type="match status" value="1"/>
</dbReference>
<name>H8GNR6_METAL</name>
<dbReference type="Proteomes" id="UP000005090">
    <property type="component" value="Chromosome"/>
</dbReference>
<dbReference type="STRING" id="686340.Metal_3148"/>
<dbReference type="InterPro" id="IPR027417">
    <property type="entry name" value="P-loop_NTPase"/>
</dbReference>
<dbReference type="GO" id="GO:0005525">
    <property type="term" value="F:GTP binding"/>
    <property type="evidence" value="ECO:0007669"/>
    <property type="project" value="InterPro"/>
</dbReference>
<reference evidence="2 3" key="1">
    <citation type="journal article" date="2013" name="Genome Announc.">
        <title>Genome Sequence of the Obligate Gammaproteobacterial Methanotroph Methylomicrobium album Strain BG8.</title>
        <authorList>
            <person name="Kits K.D."/>
            <person name="Kalyuzhnaya M.G."/>
            <person name="Klotz M.G."/>
            <person name="Jetten M.S."/>
            <person name="Op den Camp H.J."/>
            <person name="Vuilleumier S."/>
            <person name="Bringel F."/>
            <person name="Dispirito A.A."/>
            <person name="Murrell J.C."/>
            <person name="Bruce D."/>
            <person name="Cheng J.F."/>
            <person name="Copeland A."/>
            <person name="Goodwin L."/>
            <person name="Hauser L."/>
            <person name="Lajus A."/>
            <person name="Land M.L."/>
            <person name="Lapidus A."/>
            <person name="Lucas S."/>
            <person name="Medigue C."/>
            <person name="Pitluck S."/>
            <person name="Woyke T."/>
            <person name="Zeytun A."/>
            <person name="Stein L.Y."/>
        </authorList>
    </citation>
    <scope>NUCLEOTIDE SEQUENCE [LARGE SCALE GENOMIC DNA]</scope>
    <source>
        <strain evidence="2 3">BG8</strain>
    </source>
</reference>
<dbReference type="InterPro" id="IPR052539">
    <property type="entry name" value="MGD_biosynthesis_adapter"/>
</dbReference>
<accession>H8GNR6</accession>
<dbReference type="NCBIfam" id="TIGR00176">
    <property type="entry name" value="mobB"/>
    <property type="match status" value="1"/>
</dbReference>
<dbReference type="AlphaFoldDB" id="H8GNR6"/>
<dbReference type="HOGENOM" id="CLU_068199_2_1_6"/>
<gene>
    <name evidence="2" type="ORF">Metal_3148</name>
</gene>
<dbReference type="PANTHER" id="PTHR40072">
    <property type="entry name" value="MOLYBDOPTERIN-GUANINE DINUCLEOTIDE BIOSYNTHESIS ADAPTER PROTEIN-RELATED"/>
    <property type="match status" value="1"/>
</dbReference>
<sequence>MQNARKPILGFAAASGTGKTTLLTQLIPLLKQQGLRVGLIKHSHHSFDIDHPGKDSYRLRMAGASPVMLVSRYRYAIINEFETPGEPSLGEQLKVLDQSGLDLILVEGFKAEKFPKIELHRPSLQRPLLFPQDPDIIAIASDAPVEAPDRLVRLDLNRPDLIARYLLDHYREFR</sequence>
<protein>
    <submittedName>
        <fullName evidence="2">Molybdopterin-guanine dinucleotide biosynthesis protein MobB</fullName>
    </submittedName>
</protein>
<dbReference type="CDD" id="cd03116">
    <property type="entry name" value="MobB"/>
    <property type="match status" value="1"/>
</dbReference>
<keyword evidence="3" id="KW-1185">Reference proteome</keyword>
<proteinExistence type="predicted"/>
<dbReference type="InterPro" id="IPR004435">
    <property type="entry name" value="MobB_dom"/>
</dbReference>
<dbReference type="GO" id="GO:0006777">
    <property type="term" value="P:Mo-molybdopterin cofactor biosynthetic process"/>
    <property type="evidence" value="ECO:0007669"/>
    <property type="project" value="InterPro"/>
</dbReference>
<dbReference type="EMBL" id="CM001475">
    <property type="protein sequence ID" value="EIC30822.1"/>
    <property type="molecule type" value="Genomic_DNA"/>
</dbReference>
<evidence type="ECO:0000313" key="3">
    <source>
        <dbReference type="Proteomes" id="UP000005090"/>
    </source>
</evidence>
<organism evidence="2 3">
    <name type="scientific">Methylomicrobium album BG8</name>
    <dbReference type="NCBI Taxonomy" id="686340"/>
    <lineage>
        <taxon>Bacteria</taxon>
        <taxon>Pseudomonadati</taxon>
        <taxon>Pseudomonadota</taxon>
        <taxon>Gammaproteobacteria</taxon>
        <taxon>Methylococcales</taxon>
        <taxon>Methylococcaceae</taxon>
        <taxon>Methylomicrobium</taxon>
    </lineage>
</organism>
<dbReference type="PANTHER" id="PTHR40072:SF1">
    <property type="entry name" value="MOLYBDOPTERIN-GUANINE DINUCLEOTIDE BIOSYNTHESIS ADAPTER PROTEIN"/>
    <property type="match status" value="1"/>
</dbReference>
<evidence type="ECO:0000313" key="2">
    <source>
        <dbReference type="EMBL" id="EIC30822.1"/>
    </source>
</evidence>
<dbReference type="eggNOG" id="COG1763">
    <property type="taxonomic scope" value="Bacteria"/>
</dbReference>
<dbReference type="RefSeq" id="WP_005373693.1">
    <property type="nucleotide sequence ID" value="NZ_CM001475.1"/>
</dbReference>